<evidence type="ECO:0000256" key="2">
    <source>
        <dbReference type="SAM" id="Phobius"/>
    </source>
</evidence>
<evidence type="ECO:0000256" key="1">
    <source>
        <dbReference type="SAM" id="MobiDB-lite"/>
    </source>
</evidence>
<protein>
    <submittedName>
        <fullName evidence="3">Uncharacterized protein</fullName>
    </submittedName>
</protein>
<dbReference type="RefSeq" id="WP_278159224.1">
    <property type="nucleotide sequence ID" value="NZ_CP121252.1"/>
</dbReference>
<dbReference type="Proteomes" id="UP001219037">
    <property type="component" value="Chromosome"/>
</dbReference>
<feature type="transmembrane region" description="Helical" evidence="2">
    <location>
        <begin position="30"/>
        <end position="51"/>
    </location>
</feature>
<feature type="region of interest" description="Disordered" evidence="1">
    <location>
        <begin position="1"/>
        <end position="21"/>
    </location>
</feature>
<accession>A0ABY8H9S5</accession>
<keyword evidence="2" id="KW-0812">Transmembrane</keyword>
<gene>
    <name evidence="3" type="ORF">P8192_05690</name>
</gene>
<keyword evidence="2" id="KW-0472">Membrane</keyword>
<evidence type="ECO:0000313" key="3">
    <source>
        <dbReference type="EMBL" id="WFP17594.1"/>
    </source>
</evidence>
<proteinExistence type="predicted"/>
<evidence type="ECO:0000313" key="4">
    <source>
        <dbReference type="Proteomes" id="UP001219037"/>
    </source>
</evidence>
<sequence>MSTSTPNSPENPSAGPASTRSQPRRVWSRWLVVGLGLLLAAGFLVALWGLASGVVRALVGEHSPGQTPIVSDAGGNLAPGTGWVQENREQRGAALVAEYRRLAAAGETPPAVSTLSEAVAGTEALSCESSTLSAVQTAMASTRALGQLSETAEARAAAAGDAEFAEQTTQGTYTMWRALQQWVPTECWDEAGTAFQVTEAPASELTRLLPALTDQWTRVWVDADSEKVETVARNGLWQATVLEELSAGSAADRR</sequence>
<feature type="compositionally biased region" description="Low complexity" evidence="1">
    <location>
        <begin position="1"/>
        <end position="13"/>
    </location>
</feature>
<reference evidence="3 4" key="1">
    <citation type="submission" date="2023-04" db="EMBL/GenBank/DDBJ databases">
        <title>Funneling lignin-derived compounds into biodiesel using alkali-halophilic Citricoccus sp. P2.</title>
        <authorList>
            <person name="Luo C.-B."/>
        </authorList>
    </citation>
    <scope>NUCLEOTIDE SEQUENCE [LARGE SCALE GENOMIC DNA]</scope>
    <source>
        <strain evidence="3 4">P2</strain>
    </source>
</reference>
<keyword evidence="2" id="KW-1133">Transmembrane helix</keyword>
<keyword evidence="4" id="KW-1185">Reference proteome</keyword>
<dbReference type="EMBL" id="CP121252">
    <property type="protein sequence ID" value="WFP17594.1"/>
    <property type="molecule type" value="Genomic_DNA"/>
</dbReference>
<name>A0ABY8H9S5_9MICC</name>
<organism evidence="3 4">
    <name type="scientific">Citricoccus muralis</name>
    <dbReference type="NCBI Taxonomy" id="169134"/>
    <lineage>
        <taxon>Bacteria</taxon>
        <taxon>Bacillati</taxon>
        <taxon>Actinomycetota</taxon>
        <taxon>Actinomycetes</taxon>
        <taxon>Micrococcales</taxon>
        <taxon>Micrococcaceae</taxon>
        <taxon>Citricoccus</taxon>
    </lineage>
</organism>